<organism evidence="4 5">
    <name type="scientific">Candidatus Komeilibacteria bacterium RIFCSPHIGHO2_01_FULL_52_14</name>
    <dbReference type="NCBI Taxonomy" id="1798549"/>
    <lineage>
        <taxon>Bacteria</taxon>
        <taxon>Candidatus Komeiliibacteriota</taxon>
    </lineage>
</organism>
<keyword evidence="2" id="KW-0560">Oxidoreductase</keyword>
<evidence type="ECO:0000256" key="2">
    <source>
        <dbReference type="RuleBase" id="RU364082"/>
    </source>
</evidence>
<comment type="pathway">
    <text evidence="2">Carbohydrate biosynthesis; dTDP-L-rhamnose biosynthesis.</text>
</comment>
<accession>A0A1G2BLY1</accession>
<comment type="caution">
    <text evidence="4">The sequence shown here is derived from an EMBL/GenBank/DDBJ whole genome shotgun (WGS) entry which is preliminary data.</text>
</comment>
<dbReference type="Proteomes" id="UP000177817">
    <property type="component" value="Unassembled WGS sequence"/>
</dbReference>
<dbReference type="GO" id="GO:0005829">
    <property type="term" value="C:cytosol"/>
    <property type="evidence" value="ECO:0007669"/>
    <property type="project" value="TreeGrafter"/>
</dbReference>
<dbReference type="InterPro" id="IPR005913">
    <property type="entry name" value="dTDP_dehydrorham_reduct"/>
</dbReference>
<keyword evidence="2" id="KW-0521">NADP</keyword>
<evidence type="ECO:0000259" key="3">
    <source>
        <dbReference type="Pfam" id="PF04321"/>
    </source>
</evidence>
<dbReference type="Pfam" id="PF04321">
    <property type="entry name" value="RmlD_sub_bind"/>
    <property type="match status" value="1"/>
</dbReference>
<dbReference type="GO" id="GO:0008831">
    <property type="term" value="F:dTDP-4-dehydrorhamnose reductase activity"/>
    <property type="evidence" value="ECO:0007669"/>
    <property type="project" value="UniProtKB-EC"/>
</dbReference>
<dbReference type="InterPro" id="IPR036291">
    <property type="entry name" value="NAD(P)-bd_dom_sf"/>
</dbReference>
<dbReference type="SUPFAM" id="SSF51735">
    <property type="entry name" value="NAD(P)-binding Rossmann-fold domains"/>
    <property type="match status" value="1"/>
</dbReference>
<dbReference type="InterPro" id="IPR029903">
    <property type="entry name" value="RmlD-like-bd"/>
</dbReference>
<name>A0A1G2BLY1_9BACT</name>
<dbReference type="AlphaFoldDB" id="A0A1G2BLY1"/>
<gene>
    <name evidence="4" type="ORF">A2677_04105</name>
</gene>
<dbReference type="GO" id="GO:0019305">
    <property type="term" value="P:dTDP-rhamnose biosynthetic process"/>
    <property type="evidence" value="ECO:0007669"/>
    <property type="project" value="UniProtKB-UniPathway"/>
</dbReference>
<proteinExistence type="inferred from homology"/>
<dbReference type="EMBL" id="MHKK01000015">
    <property type="protein sequence ID" value="OGY90184.1"/>
    <property type="molecule type" value="Genomic_DNA"/>
</dbReference>
<evidence type="ECO:0000313" key="4">
    <source>
        <dbReference type="EMBL" id="OGY90184.1"/>
    </source>
</evidence>
<dbReference type="Gene3D" id="3.40.50.720">
    <property type="entry name" value="NAD(P)-binding Rossmann-like Domain"/>
    <property type="match status" value="1"/>
</dbReference>
<dbReference type="PANTHER" id="PTHR10491">
    <property type="entry name" value="DTDP-4-DEHYDRORHAMNOSE REDUCTASE"/>
    <property type="match status" value="1"/>
</dbReference>
<comment type="function">
    <text evidence="2">Catalyzes the reduction of dTDP-6-deoxy-L-lyxo-4-hexulose to yield dTDP-L-rhamnose.</text>
</comment>
<protein>
    <recommendedName>
        <fullName evidence="2">dTDP-4-dehydrorhamnose reductase</fullName>
        <ecNumber evidence="2">1.1.1.133</ecNumber>
    </recommendedName>
</protein>
<sequence length="311" mass="35117">MARVLILGVTGALGSFTYDYFRHHTRHEVRGTVRPSSRDVAAKFFQDDPLLSFEAGKADVRSLLQGDTPDYIINCIGIINKPAFTQDDVQKVASSLRVNSVFPYSLTEACANRGTKIVQIATDCVYSGSRGEYTENDVHDALDIYGQTKSLGEVHEERFLNIRCSFVGPEIHHELSLLEWFLSQPDGANVSGYMHHRWNGVTSLQYAQLCSQIIDKGDDFFRRIVRTSYVHHYIPNGSVTKRELLESMATSFKKKCTVVPAETGPAIDRTLATVHHDLLKTAQVGAYPMQRAIGDLYDYLRNEKLYQRRFS</sequence>
<evidence type="ECO:0000313" key="5">
    <source>
        <dbReference type="Proteomes" id="UP000177817"/>
    </source>
</evidence>
<dbReference type="PANTHER" id="PTHR10491:SF4">
    <property type="entry name" value="METHIONINE ADENOSYLTRANSFERASE 2 SUBUNIT BETA"/>
    <property type="match status" value="1"/>
</dbReference>
<comment type="similarity">
    <text evidence="1 2">Belongs to the dTDP-4-dehydrorhamnose reductase family.</text>
</comment>
<reference evidence="4 5" key="1">
    <citation type="journal article" date="2016" name="Nat. Commun.">
        <title>Thousands of microbial genomes shed light on interconnected biogeochemical processes in an aquifer system.</title>
        <authorList>
            <person name="Anantharaman K."/>
            <person name="Brown C.T."/>
            <person name="Hug L.A."/>
            <person name="Sharon I."/>
            <person name="Castelle C.J."/>
            <person name="Probst A.J."/>
            <person name="Thomas B.C."/>
            <person name="Singh A."/>
            <person name="Wilkins M.J."/>
            <person name="Karaoz U."/>
            <person name="Brodie E.L."/>
            <person name="Williams K.H."/>
            <person name="Hubbard S.S."/>
            <person name="Banfield J.F."/>
        </authorList>
    </citation>
    <scope>NUCLEOTIDE SEQUENCE [LARGE SCALE GENOMIC DNA]</scope>
</reference>
<dbReference type="EC" id="1.1.1.133" evidence="2"/>
<evidence type="ECO:0000256" key="1">
    <source>
        <dbReference type="ARBA" id="ARBA00010944"/>
    </source>
</evidence>
<feature type="domain" description="RmlD-like substrate binding" evidence="3">
    <location>
        <begin position="3"/>
        <end position="154"/>
    </location>
</feature>
<dbReference type="UniPathway" id="UPA00124"/>